<evidence type="ECO:0000313" key="1">
    <source>
        <dbReference type="EMBL" id="GAA1694629.1"/>
    </source>
</evidence>
<sequence>MPLPDATVELLKRVLHDATAAVHADGEFQGTAFFVSDRLLLTCEHVVPEGARIDIEPIGRARRPAKVIRRDADADLALLAGEARDEPAIPCVVLDTRLDSCRYWLAGFPRENGEPTGLEIVAAGGHGREGLQDGADQSLRLEPGTIITHGMSGGPGLSTKSGAVVSLTRWSMDAADALGGSAVPVAVAAGRFEEIAALLKTSTPAMVPWRDALGRDGWQGLGRSWDIGACVDLRVSGKRNSWQISLEPHLSHGLTGRDLGEDVAEALFRWAQRRRVCDADEVSLLGPLLASALFPRDVANHLSAISQADSVLVRLHVEHGNDLTDIPWELAAVPGERDKFLAADEKFRFVRVSDTDLADGDLTPSAGPATTPAEVGVLAAVAQPRHWARQYPLVPPRHRGSPYRWPKPSDMCTRLGERVERAGFVVNVLPEPRWSAVQDALRTGTYTVLHFMGVGQREDDGTPLIAFVDDDGDGESWEDPRGVIRTAAAYGVRLVVFELLMPPTDYNYEPLTPSALGDVITGSVSAVMLTHLPVHPKQCKVFNDSFYEALGRGESIETAVQAGRRMLKVDKPVEDAAGFGWFTLVTGPQSGVRLVSPVAESPLTPGPVAARFVEPVAPRRRGVRDVLHR</sequence>
<dbReference type="EMBL" id="BAAAMU010000203">
    <property type="protein sequence ID" value="GAA1694629.1"/>
    <property type="molecule type" value="Genomic_DNA"/>
</dbReference>
<name>A0ABN2HW96_9ACTN</name>
<dbReference type="InterPro" id="IPR009003">
    <property type="entry name" value="Peptidase_S1_PA"/>
</dbReference>
<proteinExistence type="predicted"/>
<organism evidence="1 2">
    <name type="scientific">Nonomuraea maheshkhaliensis</name>
    <dbReference type="NCBI Taxonomy" id="419590"/>
    <lineage>
        <taxon>Bacteria</taxon>
        <taxon>Bacillati</taxon>
        <taxon>Actinomycetota</taxon>
        <taxon>Actinomycetes</taxon>
        <taxon>Streptosporangiales</taxon>
        <taxon>Streptosporangiaceae</taxon>
        <taxon>Nonomuraea</taxon>
    </lineage>
</organism>
<evidence type="ECO:0000313" key="2">
    <source>
        <dbReference type="Proteomes" id="UP001500064"/>
    </source>
</evidence>
<reference evidence="1 2" key="1">
    <citation type="journal article" date="2019" name="Int. J. Syst. Evol. Microbiol.">
        <title>The Global Catalogue of Microorganisms (GCM) 10K type strain sequencing project: providing services to taxonomists for standard genome sequencing and annotation.</title>
        <authorList>
            <consortium name="The Broad Institute Genomics Platform"/>
            <consortium name="The Broad Institute Genome Sequencing Center for Infectious Disease"/>
            <person name="Wu L."/>
            <person name="Ma J."/>
        </authorList>
    </citation>
    <scope>NUCLEOTIDE SEQUENCE [LARGE SCALE GENOMIC DNA]</scope>
    <source>
        <strain evidence="1 2">JCM 13929</strain>
    </source>
</reference>
<dbReference type="SUPFAM" id="SSF50494">
    <property type="entry name" value="Trypsin-like serine proteases"/>
    <property type="match status" value="1"/>
</dbReference>
<protein>
    <recommendedName>
        <fullName evidence="3">Serine protease</fullName>
    </recommendedName>
</protein>
<dbReference type="Gene3D" id="2.40.10.120">
    <property type="match status" value="1"/>
</dbReference>
<evidence type="ECO:0008006" key="3">
    <source>
        <dbReference type="Google" id="ProtNLM"/>
    </source>
</evidence>
<dbReference type="Pfam" id="PF13365">
    <property type="entry name" value="Trypsin_2"/>
    <property type="match status" value="1"/>
</dbReference>
<gene>
    <name evidence="1" type="ORF">GCM10009733_107970</name>
</gene>
<dbReference type="Proteomes" id="UP001500064">
    <property type="component" value="Unassembled WGS sequence"/>
</dbReference>
<accession>A0ABN2HW96</accession>
<comment type="caution">
    <text evidence="1">The sequence shown here is derived from an EMBL/GenBank/DDBJ whole genome shotgun (WGS) entry which is preliminary data.</text>
</comment>
<keyword evidence="2" id="KW-1185">Reference proteome</keyword>
<dbReference type="RefSeq" id="WP_346115123.1">
    <property type="nucleotide sequence ID" value="NZ_BAAAMU010000203.1"/>
</dbReference>